<dbReference type="RefSeq" id="WP_136820646.1">
    <property type="nucleotide sequence ID" value="NZ_BMJX01000003.1"/>
</dbReference>
<dbReference type="AlphaFoldDB" id="A0A4U0H1P5"/>
<dbReference type="PROSITE" id="PS00583">
    <property type="entry name" value="PFKB_KINASES_1"/>
    <property type="match status" value="1"/>
</dbReference>
<dbReference type="InterPro" id="IPR050306">
    <property type="entry name" value="PfkB_Carbo_kinase"/>
</dbReference>
<dbReference type="OrthoDB" id="9813569at2"/>
<evidence type="ECO:0000256" key="1">
    <source>
        <dbReference type="ARBA" id="ARBA00010688"/>
    </source>
</evidence>
<comment type="similarity">
    <text evidence="1">Belongs to the carbohydrate kinase PfkB family.</text>
</comment>
<proteinExistence type="inferred from homology"/>
<gene>
    <name evidence="5" type="ORF">FAZ19_10275</name>
</gene>
<sequence>MKNEKIALNGICFGEILWDNLPTGRQLGGAPLNVAYHLNRLGIHTDLVTRIGDDQDGDDLVALSQELEVPIRLFQRDAVYPTSTVEVHFNENRDVQYEIVYPVAWDFISAGERERKAVRHADFFVFGSLSTRNEESYNALRTLLAEANYRVLDVNLRAPFYDKERIFELLRYANLVKMNEEELTHIATWLGLPDHQTDQGKVEQIIEFFDLDEVIVTYGAAGAIYYHRIEKFSYHFPAFKVEVRDTIGSGDSFLAAFLSQRCSKDRKVSTEEMLDFAATLSAFVTQSAGACPTYDASTIHRFQWKNFLNGEEVNSR</sequence>
<dbReference type="GO" id="GO:0016301">
    <property type="term" value="F:kinase activity"/>
    <property type="evidence" value="ECO:0007669"/>
    <property type="project" value="UniProtKB-KW"/>
</dbReference>
<reference evidence="5 6" key="1">
    <citation type="submission" date="2019-04" db="EMBL/GenBank/DDBJ databases">
        <title>Sphingobacterium olei sp. nov., isolated from oil-contaminated soil.</title>
        <authorList>
            <person name="Liu B."/>
        </authorList>
    </citation>
    <scope>NUCLEOTIDE SEQUENCE [LARGE SCALE GENOMIC DNA]</scope>
    <source>
        <strain evidence="5 6">Y3L14</strain>
    </source>
</reference>
<dbReference type="InterPro" id="IPR002173">
    <property type="entry name" value="Carboh/pur_kinase_PfkB_CS"/>
</dbReference>
<protein>
    <submittedName>
        <fullName evidence="5">Carbohydrate kinase</fullName>
    </submittedName>
</protein>
<comment type="caution">
    <text evidence="5">The sequence shown here is derived from an EMBL/GenBank/DDBJ whole genome shotgun (WGS) entry which is preliminary data.</text>
</comment>
<dbReference type="PROSITE" id="PS00584">
    <property type="entry name" value="PFKB_KINASES_2"/>
    <property type="match status" value="1"/>
</dbReference>
<evidence type="ECO:0000259" key="4">
    <source>
        <dbReference type="Pfam" id="PF00294"/>
    </source>
</evidence>
<evidence type="ECO:0000313" key="5">
    <source>
        <dbReference type="EMBL" id="TJY65517.1"/>
    </source>
</evidence>
<dbReference type="Pfam" id="PF00294">
    <property type="entry name" value="PfkB"/>
    <property type="match status" value="1"/>
</dbReference>
<evidence type="ECO:0000256" key="3">
    <source>
        <dbReference type="ARBA" id="ARBA00022777"/>
    </source>
</evidence>
<dbReference type="CDD" id="cd01167">
    <property type="entry name" value="bac_FRK"/>
    <property type="match status" value="1"/>
</dbReference>
<evidence type="ECO:0000256" key="2">
    <source>
        <dbReference type="ARBA" id="ARBA00022679"/>
    </source>
</evidence>
<dbReference type="SUPFAM" id="SSF53613">
    <property type="entry name" value="Ribokinase-like"/>
    <property type="match status" value="1"/>
</dbReference>
<dbReference type="InterPro" id="IPR029056">
    <property type="entry name" value="Ribokinase-like"/>
</dbReference>
<feature type="domain" description="Carbohydrate kinase PfkB" evidence="4">
    <location>
        <begin position="25"/>
        <end position="292"/>
    </location>
</feature>
<name>A0A4U0H1P5_9SPHI</name>
<evidence type="ECO:0000313" key="6">
    <source>
        <dbReference type="Proteomes" id="UP000309872"/>
    </source>
</evidence>
<keyword evidence="6" id="KW-1185">Reference proteome</keyword>
<accession>A0A4U0H1P5</accession>
<dbReference type="PANTHER" id="PTHR43085:SF57">
    <property type="entry name" value="CARBOHYDRATE KINASE PFKB DOMAIN-CONTAINING PROTEIN"/>
    <property type="match status" value="1"/>
</dbReference>
<dbReference type="Gene3D" id="3.40.1190.20">
    <property type="match status" value="1"/>
</dbReference>
<dbReference type="InterPro" id="IPR011611">
    <property type="entry name" value="PfkB_dom"/>
</dbReference>
<keyword evidence="3 5" id="KW-0418">Kinase</keyword>
<dbReference type="PANTHER" id="PTHR43085">
    <property type="entry name" value="HEXOKINASE FAMILY MEMBER"/>
    <property type="match status" value="1"/>
</dbReference>
<keyword evidence="2" id="KW-0808">Transferase</keyword>
<dbReference type="EMBL" id="SUKA01000003">
    <property type="protein sequence ID" value="TJY65517.1"/>
    <property type="molecule type" value="Genomic_DNA"/>
</dbReference>
<dbReference type="Proteomes" id="UP000309872">
    <property type="component" value="Unassembled WGS sequence"/>
</dbReference>
<organism evidence="5 6">
    <name type="scientific">Sphingobacterium alkalisoli</name>
    <dbReference type="NCBI Taxonomy" id="1874115"/>
    <lineage>
        <taxon>Bacteria</taxon>
        <taxon>Pseudomonadati</taxon>
        <taxon>Bacteroidota</taxon>
        <taxon>Sphingobacteriia</taxon>
        <taxon>Sphingobacteriales</taxon>
        <taxon>Sphingobacteriaceae</taxon>
        <taxon>Sphingobacterium</taxon>
    </lineage>
</organism>